<dbReference type="OrthoDB" id="5459055at2"/>
<evidence type="ECO:0000313" key="2">
    <source>
        <dbReference type="Proteomes" id="UP000269883"/>
    </source>
</evidence>
<accession>A0A2Z6AVI9</accession>
<name>A0A2Z6AVI9_9BACT</name>
<reference evidence="1 2" key="1">
    <citation type="journal article" date="2018" name="Sci. Adv.">
        <title>Multi-heme cytochromes provide a pathway for survival in energy-limited environments.</title>
        <authorList>
            <person name="Deng X."/>
            <person name="Dohmae N."/>
            <person name="Nealson K.H."/>
            <person name="Hashimoto K."/>
            <person name="Okamoto A."/>
        </authorList>
    </citation>
    <scope>NUCLEOTIDE SEQUENCE [LARGE SCALE GENOMIC DNA]</scope>
    <source>
        <strain evidence="1 2">IS5</strain>
    </source>
</reference>
<dbReference type="KEGG" id="dfl:DFE_0536"/>
<keyword evidence="2" id="KW-1185">Reference proteome</keyword>
<gene>
    <name evidence="1" type="ORF">DFE_0536</name>
</gene>
<dbReference type="RefSeq" id="WP_126376363.1">
    <property type="nucleotide sequence ID" value="NZ_AP017378.1"/>
</dbReference>
<dbReference type="EMBL" id="AP017378">
    <property type="protein sequence ID" value="BBD07262.1"/>
    <property type="molecule type" value="Genomic_DNA"/>
</dbReference>
<organism evidence="1 2">
    <name type="scientific">Desulfovibrio ferrophilus</name>
    <dbReference type="NCBI Taxonomy" id="241368"/>
    <lineage>
        <taxon>Bacteria</taxon>
        <taxon>Pseudomonadati</taxon>
        <taxon>Thermodesulfobacteriota</taxon>
        <taxon>Desulfovibrionia</taxon>
        <taxon>Desulfovibrionales</taxon>
        <taxon>Desulfovibrionaceae</taxon>
        <taxon>Desulfovibrio</taxon>
    </lineage>
</organism>
<evidence type="ECO:0000313" key="1">
    <source>
        <dbReference type="EMBL" id="BBD07262.1"/>
    </source>
</evidence>
<dbReference type="Proteomes" id="UP000269883">
    <property type="component" value="Chromosome"/>
</dbReference>
<proteinExistence type="predicted"/>
<protein>
    <submittedName>
        <fullName evidence="1">Uncharacterized protein</fullName>
    </submittedName>
</protein>
<sequence>MDLKATLKRAANLSRENDCDMVVGDDGTGEWIIMPLDDPRSDSLAPGIIVDKGGIRYPEDIDTANNLMRQGR</sequence>
<dbReference type="AlphaFoldDB" id="A0A2Z6AVI9"/>